<dbReference type="SUPFAM" id="SSF55874">
    <property type="entry name" value="ATPase domain of HSP90 chaperone/DNA topoisomerase II/histidine kinase"/>
    <property type="match status" value="1"/>
</dbReference>
<keyword evidence="3" id="KW-0597">Phosphoprotein</keyword>
<dbReference type="Gene3D" id="1.20.5.1930">
    <property type="match status" value="1"/>
</dbReference>
<keyword evidence="5" id="KW-0547">Nucleotide-binding</keyword>
<keyword evidence="10" id="KW-0812">Transmembrane</keyword>
<feature type="domain" description="Signal transduction histidine kinase subgroup 3 dimerisation and phosphoacceptor" evidence="11">
    <location>
        <begin position="80"/>
        <end position="141"/>
    </location>
</feature>
<keyword evidence="8" id="KW-0902">Two-component regulatory system</keyword>
<feature type="coiled-coil region" evidence="9">
    <location>
        <begin position="61"/>
        <end position="88"/>
    </location>
</feature>
<comment type="caution">
    <text evidence="12">The sequence shown here is derived from an EMBL/GenBank/DDBJ whole genome shotgun (WGS) entry which is preliminary data.</text>
</comment>
<evidence type="ECO:0000256" key="1">
    <source>
        <dbReference type="ARBA" id="ARBA00000085"/>
    </source>
</evidence>
<evidence type="ECO:0000259" key="11">
    <source>
        <dbReference type="Pfam" id="PF07730"/>
    </source>
</evidence>
<dbReference type="EC" id="2.7.13.3" evidence="2"/>
<evidence type="ECO:0000256" key="5">
    <source>
        <dbReference type="ARBA" id="ARBA00022741"/>
    </source>
</evidence>
<dbReference type="Pfam" id="PF07730">
    <property type="entry name" value="HisKA_3"/>
    <property type="match status" value="1"/>
</dbReference>
<dbReference type="InterPro" id="IPR050482">
    <property type="entry name" value="Sensor_HK_TwoCompSys"/>
</dbReference>
<evidence type="ECO:0000256" key="10">
    <source>
        <dbReference type="SAM" id="Phobius"/>
    </source>
</evidence>
<sequence length="284" mass="32616">MSYQQIKWMILLLPTLTIGAWEYVRHTMLLPYISMELGNYLSPFIVFCVSVVFLSRLFSLLETVQGELNEEKTKKAALEEREKVARELHDGIAQSLFLLSVKMSKLEKQASLSSHPQFQKIKKTLQHVHDDTRHAINSLRSHPVSSAVAWTDTIRGYLEELKQDYQLEVHMVWEIDESKMNAKEKIELYSCVKEAVLNAVKHGKTNELWIQALPEGEGWSCVVKNKCSPFTLAESGKGFGLQIIQDRAKEMDWTFYTLTEYEMFIAVLRKGGISHEYSYSNSGS</sequence>
<dbReference type="InterPro" id="IPR011712">
    <property type="entry name" value="Sig_transdc_His_kin_sub3_dim/P"/>
</dbReference>
<evidence type="ECO:0000256" key="4">
    <source>
        <dbReference type="ARBA" id="ARBA00022679"/>
    </source>
</evidence>
<accession>A0ABT8E8T0</accession>
<evidence type="ECO:0000256" key="6">
    <source>
        <dbReference type="ARBA" id="ARBA00022777"/>
    </source>
</evidence>
<dbReference type="InterPro" id="IPR036890">
    <property type="entry name" value="HATPase_C_sf"/>
</dbReference>
<dbReference type="PANTHER" id="PTHR24421:SF10">
    <property type="entry name" value="NITRATE_NITRITE SENSOR PROTEIN NARQ"/>
    <property type="match status" value="1"/>
</dbReference>
<keyword evidence="10" id="KW-0472">Membrane</keyword>
<proteinExistence type="predicted"/>
<keyword evidence="4" id="KW-0808">Transferase</keyword>
<dbReference type="PANTHER" id="PTHR24421">
    <property type="entry name" value="NITRATE/NITRITE SENSOR PROTEIN NARX-RELATED"/>
    <property type="match status" value="1"/>
</dbReference>
<evidence type="ECO:0000256" key="7">
    <source>
        <dbReference type="ARBA" id="ARBA00022840"/>
    </source>
</evidence>
<name>A0ABT8E8T0_9BACL</name>
<evidence type="ECO:0000313" key="12">
    <source>
        <dbReference type="EMBL" id="MDN4074305.1"/>
    </source>
</evidence>
<evidence type="ECO:0000256" key="8">
    <source>
        <dbReference type="ARBA" id="ARBA00023012"/>
    </source>
</evidence>
<evidence type="ECO:0000313" key="13">
    <source>
        <dbReference type="Proteomes" id="UP001168694"/>
    </source>
</evidence>
<evidence type="ECO:0000256" key="3">
    <source>
        <dbReference type="ARBA" id="ARBA00022553"/>
    </source>
</evidence>
<dbReference type="Proteomes" id="UP001168694">
    <property type="component" value="Unassembled WGS sequence"/>
</dbReference>
<reference evidence="12" key="1">
    <citation type="submission" date="2023-06" db="EMBL/GenBank/DDBJ databases">
        <title>Draft Genome Sequences of Representative Paenibacillus Polymyxa, Bacillus cereus, Fictibacillus sp., and Brevibacillus agri Strains Isolated from Amazonian Dark Earth.</title>
        <authorList>
            <person name="Pellegrinetti T.A."/>
            <person name="Cunha I.C.M."/>
            <person name="Chaves M.G."/>
            <person name="Freitas A.S."/>
            <person name="Silva A.V.R."/>
            <person name="Tsai S.M."/>
            <person name="Mendes L.W."/>
        </authorList>
    </citation>
    <scope>NUCLEOTIDE SEQUENCE</scope>
    <source>
        <strain evidence="12">CENA-BCM004</strain>
    </source>
</reference>
<gene>
    <name evidence="12" type="ORF">QYF49_15035</name>
</gene>
<keyword evidence="6 12" id="KW-0418">Kinase</keyword>
<organism evidence="12 13">
    <name type="scientific">Fictibacillus terranigra</name>
    <dbReference type="NCBI Taxonomy" id="3058424"/>
    <lineage>
        <taxon>Bacteria</taxon>
        <taxon>Bacillati</taxon>
        <taxon>Bacillota</taxon>
        <taxon>Bacilli</taxon>
        <taxon>Bacillales</taxon>
        <taxon>Fictibacillaceae</taxon>
        <taxon>Fictibacillus</taxon>
    </lineage>
</organism>
<keyword evidence="7" id="KW-0067">ATP-binding</keyword>
<dbReference type="EMBL" id="JAUHLN010000002">
    <property type="protein sequence ID" value="MDN4074305.1"/>
    <property type="molecule type" value="Genomic_DNA"/>
</dbReference>
<keyword evidence="9" id="KW-0175">Coiled coil</keyword>
<feature type="transmembrane region" description="Helical" evidence="10">
    <location>
        <begin position="37"/>
        <end position="58"/>
    </location>
</feature>
<evidence type="ECO:0000256" key="9">
    <source>
        <dbReference type="SAM" id="Coils"/>
    </source>
</evidence>
<keyword evidence="10" id="KW-1133">Transmembrane helix</keyword>
<protein>
    <recommendedName>
        <fullName evidence="2">histidine kinase</fullName>
        <ecNumber evidence="2">2.7.13.3</ecNumber>
    </recommendedName>
</protein>
<comment type="catalytic activity">
    <reaction evidence="1">
        <text>ATP + protein L-histidine = ADP + protein N-phospho-L-histidine.</text>
        <dbReference type="EC" id="2.7.13.3"/>
    </reaction>
</comment>
<keyword evidence="13" id="KW-1185">Reference proteome</keyword>
<evidence type="ECO:0000256" key="2">
    <source>
        <dbReference type="ARBA" id="ARBA00012438"/>
    </source>
</evidence>
<dbReference type="GO" id="GO:0016301">
    <property type="term" value="F:kinase activity"/>
    <property type="evidence" value="ECO:0007669"/>
    <property type="project" value="UniProtKB-KW"/>
</dbReference>
<dbReference type="RefSeq" id="WP_290400371.1">
    <property type="nucleotide sequence ID" value="NZ_JAUHLN010000002.1"/>
</dbReference>
<dbReference type="Gene3D" id="3.30.565.10">
    <property type="entry name" value="Histidine kinase-like ATPase, C-terminal domain"/>
    <property type="match status" value="1"/>
</dbReference>